<protein>
    <submittedName>
        <fullName evidence="1">Uncharacterized protein</fullName>
    </submittedName>
</protein>
<dbReference type="AlphaFoldDB" id="A0A6J5FFM1"/>
<evidence type="ECO:0000313" key="1">
    <source>
        <dbReference type="EMBL" id="CAB3779287.1"/>
    </source>
</evidence>
<dbReference type="EMBL" id="CADIKL010000003">
    <property type="protein sequence ID" value="CAB3779287.1"/>
    <property type="molecule type" value="Genomic_DNA"/>
</dbReference>
<gene>
    <name evidence="1" type="ORF">LMG28688_00791</name>
</gene>
<reference evidence="1 2" key="1">
    <citation type="submission" date="2020-04" db="EMBL/GenBank/DDBJ databases">
        <authorList>
            <person name="De Canck E."/>
        </authorList>
    </citation>
    <scope>NUCLEOTIDE SEQUENCE [LARGE SCALE GENOMIC DNA]</scope>
    <source>
        <strain evidence="1 2">LMG 28688</strain>
    </source>
</reference>
<organism evidence="1 2">
    <name type="scientific">Paraburkholderia caffeinitolerans</name>
    <dbReference type="NCBI Taxonomy" id="1723730"/>
    <lineage>
        <taxon>Bacteria</taxon>
        <taxon>Pseudomonadati</taxon>
        <taxon>Pseudomonadota</taxon>
        <taxon>Betaproteobacteria</taxon>
        <taxon>Burkholderiales</taxon>
        <taxon>Burkholderiaceae</taxon>
        <taxon>Paraburkholderia</taxon>
    </lineage>
</organism>
<keyword evidence="2" id="KW-1185">Reference proteome</keyword>
<dbReference type="RefSeq" id="WP_175194243.1">
    <property type="nucleotide sequence ID" value="NZ_CADIKL010000003.1"/>
</dbReference>
<name>A0A6J5FFM1_9BURK</name>
<sequence>MSQFQSAEATRADYGNPLIALIRAEARTCKGCVWAIGQTEFFDESVCAKDRLMRKRCKQYVNSDSYRQHWRSRNAEQAS</sequence>
<evidence type="ECO:0000313" key="2">
    <source>
        <dbReference type="Proteomes" id="UP000494119"/>
    </source>
</evidence>
<proteinExistence type="predicted"/>
<accession>A0A6J5FFM1</accession>
<dbReference type="Proteomes" id="UP000494119">
    <property type="component" value="Unassembled WGS sequence"/>
</dbReference>